<evidence type="ECO:0000256" key="7">
    <source>
        <dbReference type="ARBA" id="ARBA00023033"/>
    </source>
</evidence>
<keyword evidence="5" id="KW-0560">Oxidoreductase</keyword>
<dbReference type="CDD" id="cd11067">
    <property type="entry name" value="CYP152"/>
    <property type="match status" value="1"/>
</dbReference>
<dbReference type="Gene3D" id="1.10.630.10">
    <property type="entry name" value="Cytochrome P450"/>
    <property type="match status" value="1"/>
</dbReference>
<dbReference type="PRINTS" id="PR00463">
    <property type="entry name" value="EP450I"/>
</dbReference>
<comment type="similarity">
    <text evidence="2">Belongs to the cytochrome P450 family.</text>
</comment>
<dbReference type="PANTHER" id="PTHR24286:SF24">
    <property type="entry name" value="LANOSTEROL 14-ALPHA DEMETHYLASE"/>
    <property type="match status" value="1"/>
</dbReference>
<dbReference type="Proteomes" id="UP001274321">
    <property type="component" value="Unassembled WGS sequence"/>
</dbReference>
<keyword evidence="4" id="KW-0479">Metal-binding</keyword>
<reference evidence="8 9" key="1">
    <citation type="submission" date="2023-11" db="EMBL/GenBank/DDBJ databases">
        <authorList>
            <person name="Bao R."/>
        </authorList>
    </citation>
    <scope>NUCLEOTIDE SEQUENCE [LARGE SCALE GENOMIC DNA]</scope>
    <source>
        <strain evidence="8 9">PJ23</strain>
    </source>
</reference>
<keyword evidence="9" id="KW-1185">Reference proteome</keyword>
<comment type="caution">
    <text evidence="8">The sequence shown here is derived from an EMBL/GenBank/DDBJ whole genome shotgun (WGS) entry which is preliminary data.</text>
</comment>
<comment type="cofactor">
    <cofactor evidence="1">
        <name>heme</name>
        <dbReference type="ChEBI" id="CHEBI:30413"/>
    </cofactor>
</comment>
<dbReference type="InterPro" id="IPR002401">
    <property type="entry name" value="Cyt_P450_E_grp-I"/>
</dbReference>
<evidence type="ECO:0000256" key="4">
    <source>
        <dbReference type="ARBA" id="ARBA00022723"/>
    </source>
</evidence>
<dbReference type="SUPFAM" id="SSF48264">
    <property type="entry name" value="Cytochrome P450"/>
    <property type="match status" value="1"/>
</dbReference>
<dbReference type="InterPro" id="IPR001128">
    <property type="entry name" value="Cyt_P450"/>
</dbReference>
<dbReference type="InterPro" id="IPR036396">
    <property type="entry name" value="Cyt_P450_sf"/>
</dbReference>
<protein>
    <submittedName>
        <fullName evidence="8">Cytochrome P450</fullName>
    </submittedName>
</protein>
<evidence type="ECO:0000313" key="8">
    <source>
        <dbReference type="EMBL" id="MDX6806863.1"/>
    </source>
</evidence>
<keyword evidence="3" id="KW-0349">Heme</keyword>
<dbReference type="EMBL" id="JAXAFJ010000007">
    <property type="protein sequence ID" value="MDX6806863.1"/>
    <property type="molecule type" value="Genomic_DNA"/>
</dbReference>
<sequence>MAVRQTIPRAREFDSSLAFLREGYTFVSSRCDALGSDLFRTRIMMSPVVCMRGAEAAGRFYEGDRFTRKRAMPPHVLWLLQDQGSVQTLDAEEHRHRKRVFLRMLLDPEAIARLARTFRGELNRVVRSDGAHSALSVQDMMQEALARAAALWAGVPFAEEEAAARMRELAAMVENAGSIGPSNWGAILLRQRTERWGKGKIEDIRDGRLSIADDAPAAIIASHRDLGGELLPASIAAVELINILRPTLAVANFITFAALALHEHTRWVEIFREDGHDELRPFAQEVRRYYPFFPVVAGRVRKPFDWSGHHFAARDWVMLDLYGTNHDGRIWEEPGSFRPERFRDWSGDANTLIPQGGGFADTGHRCPGEEITLALIEEAVGFLTRDIRYSVPPQDLDFSLSSLPALPKSRFLMADIAPA</sequence>
<evidence type="ECO:0000256" key="5">
    <source>
        <dbReference type="ARBA" id="ARBA00023002"/>
    </source>
</evidence>
<dbReference type="Pfam" id="PF00067">
    <property type="entry name" value="p450"/>
    <property type="match status" value="1"/>
</dbReference>
<organism evidence="8 9">
    <name type="scientific">Terrihabitans rhizophilus</name>
    <dbReference type="NCBI Taxonomy" id="3092662"/>
    <lineage>
        <taxon>Bacteria</taxon>
        <taxon>Pseudomonadati</taxon>
        <taxon>Pseudomonadota</taxon>
        <taxon>Alphaproteobacteria</taxon>
        <taxon>Hyphomicrobiales</taxon>
        <taxon>Terrihabitans</taxon>
    </lineage>
</organism>
<name>A0ABU4RRQ5_9HYPH</name>
<evidence type="ECO:0000256" key="1">
    <source>
        <dbReference type="ARBA" id="ARBA00001971"/>
    </source>
</evidence>
<evidence type="ECO:0000313" key="9">
    <source>
        <dbReference type="Proteomes" id="UP001274321"/>
    </source>
</evidence>
<gene>
    <name evidence="8" type="ORF">SCD90_12385</name>
</gene>
<evidence type="ECO:0000256" key="6">
    <source>
        <dbReference type="ARBA" id="ARBA00023004"/>
    </source>
</evidence>
<accession>A0ABU4RRQ5</accession>
<dbReference type="RefSeq" id="WP_319844986.1">
    <property type="nucleotide sequence ID" value="NZ_JAXAFJ010000007.1"/>
</dbReference>
<dbReference type="PANTHER" id="PTHR24286">
    <property type="entry name" value="CYTOCHROME P450 26"/>
    <property type="match status" value="1"/>
</dbReference>
<keyword evidence="7" id="KW-0503">Monooxygenase</keyword>
<keyword evidence="6" id="KW-0408">Iron</keyword>
<evidence type="ECO:0000256" key="2">
    <source>
        <dbReference type="ARBA" id="ARBA00010617"/>
    </source>
</evidence>
<evidence type="ECO:0000256" key="3">
    <source>
        <dbReference type="ARBA" id="ARBA00022617"/>
    </source>
</evidence>
<proteinExistence type="inferred from homology"/>